<sequence>MAEIDQARPLAPSRDQQSSSDEEEALKNKRLKRIKLCGCVSGISFLIFVIVFVILALTVFKVKEPIITTNSVTLANLDFTTNLNQMPPSVKVNMSLLLDMSIKNPNSVSFKFGEGTTAISYREVNVGEAKNPPGIAKADKTFRMKVTADVLADRLANRPELVSDFLSGHLTLNTYTEISGRAKILIIKKHVDIKMSCTVNVDISSKEVQDMNCKRK</sequence>
<organism evidence="8 9">
    <name type="scientific">Stylosanthes scabra</name>
    <dbReference type="NCBI Taxonomy" id="79078"/>
    <lineage>
        <taxon>Eukaryota</taxon>
        <taxon>Viridiplantae</taxon>
        <taxon>Streptophyta</taxon>
        <taxon>Embryophyta</taxon>
        <taxon>Tracheophyta</taxon>
        <taxon>Spermatophyta</taxon>
        <taxon>Magnoliopsida</taxon>
        <taxon>eudicotyledons</taxon>
        <taxon>Gunneridae</taxon>
        <taxon>Pentapetalae</taxon>
        <taxon>rosids</taxon>
        <taxon>fabids</taxon>
        <taxon>Fabales</taxon>
        <taxon>Fabaceae</taxon>
        <taxon>Papilionoideae</taxon>
        <taxon>50 kb inversion clade</taxon>
        <taxon>dalbergioids sensu lato</taxon>
        <taxon>Dalbergieae</taxon>
        <taxon>Pterocarpus clade</taxon>
        <taxon>Stylosanthes</taxon>
    </lineage>
</organism>
<proteinExistence type="predicted"/>
<dbReference type="InterPro" id="IPR044839">
    <property type="entry name" value="NDR1-like"/>
</dbReference>
<evidence type="ECO:0000256" key="6">
    <source>
        <dbReference type="SAM" id="Phobius"/>
    </source>
</evidence>
<name>A0ABU6SHS5_9FABA</name>
<dbReference type="PANTHER" id="PTHR31234:SF65">
    <property type="entry name" value="LATE EMBRYOGENESIS ABUNDANT PROTEIN, LEA_2 SUBGROUP"/>
    <property type="match status" value="1"/>
</dbReference>
<comment type="caution">
    <text evidence="8">The sequence shown here is derived from an EMBL/GenBank/DDBJ whole genome shotgun (WGS) entry which is preliminary data.</text>
</comment>
<keyword evidence="2 6" id="KW-0812">Transmembrane</keyword>
<evidence type="ECO:0000259" key="7">
    <source>
        <dbReference type="Pfam" id="PF03168"/>
    </source>
</evidence>
<evidence type="ECO:0000256" key="1">
    <source>
        <dbReference type="ARBA" id="ARBA00004167"/>
    </source>
</evidence>
<dbReference type="SUPFAM" id="SSF117070">
    <property type="entry name" value="LEA14-like"/>
    <property type="match status" value="1"/>
</dbReference>
<dbReference type="EMBL" id="JASCZI010060747">
    <property type="protein sequence ID" value="MED6135731.1"/>
    <property type="molecule type" value="Genomic_DNA"/>
</dbReference>
<dbReference type="Proteomes" id="UP001341840">
    <property type="component" value="Unassembled WGS sequence"/>
</dbReference>
<evidence type="ECO:0000313" key="9">
    <source>
        <dbReference type="Proteomes" id="UP001341840"/>
    </source>
</evidence>
<evidence type="ECO:0000256" key="4">
    <source>
        <dbReference type="ARBA" id="ARBA00023136"/>
    </source>
</evidence>
<dbReference type="PANTHER" id="PTHR31234">
    <property type="entry name" value="LATE EMBRYOGENESIS ABUNDANT (LEA) HYDROXYPROLINE-RICH GLYCOPROTEIN FAMILY"/>
    <property type="match status" value="1"/>
</dbReference>
<evidence type="ECO:0000256" key="2">
    <source>
        <dbReference type="ARBA" id="ARBA00022692"/>
    </source>
</evidence>
<feature type="non-terminal residue" evidence="8">
    <location>
        <position position="216"/>
    </location>
</feature>
<evidence type="ECO:0000256" key="3">
    <source>
        <dbReference type="ARBA" id="ARBA00022989"/>
    </source>
</evidence>
<protein>
    <recommendedName>
        <fullName evidence="7">Late embryogenesis abundant protein LEA-2 subgroup domain-containing protein</fullName>
    </recommendedName>
</protein>
<keyword evidence="3 6" id="KW-1133">Transmembrane helix</keyword>
<feature type="domain" description="Late embryogenesis abundant protein LEA-2 subgroup" evidence="7">
    <location>
        <begin position="100"/>
        <end position="198"/>
    </location>
</feature>
<feature type="region of interest" description="Disordered" evidence="5">
    <location>
        <begin position="1"/>
        <end position="24"/>
    </location>
</feature>
<dbReference type="InterPro" id="IPR004864">
    <property type="entry name" value="LEA_2"/>
</dbReference>
<accession>A0ABU6SHS5</accession>
<evidence type="ECO:0000256" key="5">
    <source>
        <dbReference type="SAM" id="MobiDB-lite"/>
    </source>
</evidence>
<evidence type="ECO:0000313" key="8">
    <source>
        <dbReference type="EMBL" id="MED6135731.1"/>
    </source>
</evidence>
<comment type="subcellular location">
    <subcellularLocation>
        <location evidence="1">Membrane</location>
        <topology evidence="1">Single-pass membrane protein</topology>
    </subcellularLocation>
</comment>
<keyword evidence="4 6" id="KW-0472">Membrane</keyword>
<keyword evidence="9" id="KW-1185">Reference proteome</keyword>
<gene>
    <name evidence="8" type="ORF">PIB30_049425</name>
</gene>
<dbReference type="Gene3D" id="2.60.40.1820">
    <property type="match status" value="1"/>
</dbReference>
<feature type="transmembrane region" description="Helical" evidence="6">
    <location>
        <begin position="36"/>
        <end position="60"/>
    </location>
</feature>
<dbReference type="Pfam" id="PF03168">
    <property type="entry name" value="LEA_2"/>
    <property type="match status" value="1"/>
</dbReference>
<reference evidence="8 9" key="1">
    <citation type="journal article" date="2023" name="Plants (Basel)">
        <title>Bridging the Gap: Combining Genomics and Transcriptomics Approaches to Understand Stylosanthes scabra, an Orphan Legume from the Brazilian Caatinga.</title>
        <authorList>
            <person name="Ferreira-Neto J.R.C."/>
            <person name="da Silva M.D."/>
            <person name="Binneck E."/>
            <person name="de Melo N.F."/>
            <person name="da Silva R.H."/>
            <person name="de Melo A.L.T.M."/>
            <person name="Pandolfi V."/>
            <person name="Bustamante F.O."/>
            <person name="Brasileiro-Vidal A.C."/>
            <person name="Benko-Iseppon A.M."/>
        </authorList>
    </citation>
    <scope>NUCLEOTIDE SEQUENCE [LARGE SCALE GENOMIC DNA]</scope>
    <source>
        <tissue evidence="8">Leaves</tissue>
    </source>
</reference>